<comment type="caution">
    <text evidence="5">The sequence shown here is derived from an EMBL/GenBank/DDBJ whole genome shotgun (WGS) entry which is preliminary data.</text>
</comment>
<dbReference type="AlphaFoldDB" id="A0A7X0DT64"/>
<dbReference type="Gene3D" id="1.10.10.10">
    <property type="entry name" value="Winged helix-like DNA-binding domain superfamily/Winged helix DNA-binding domain"/>
    <property type="match status" value="1"/>
</dbReference>
<dbReference type="InterPro" id="IPR019888">
    <property type="entry name" value="Tscrpt_reg_AsnC-like"/>
</dbReference>
<dbReference type="InterPro" id="IPR000485">
    <property type="entry name" value="AsnC-type_HTH_dom"/>
</dbReference>
<dbReference type="InterPro" id="IPR001845">
    <property type="entry name" value="HTH_ArsR_DNA-bd_dom"/>
</dbReference>
<dbReference type="PROSITE" id="PS50956">
    <property type="entry name" value="HTH_ASNC_2"/>
    <property type="match status" value="1"/>
</dbReference>
<dbReference type="SUPFAM" id="SSF54909">
    <property type="entry name" value="Dimeric alpha+beta barrel"/>
    <property type="match status" value="1"/>
</dbReference>
<dbReference type="CDD" id="cd00090">
    <property type="entry name" value="HTH_ARSR"/>
    <property type="match status" value="1"/>
</dbReference>
<dbReference type="GO" id="GO:0005829">
    <property type="term" value="C:cytosol"/>
    <property type="evidence" value="ECO:0007669"/>
    <property type="project" value="TreeGrafter"/>
</dbReference>
<dbReference type="Pfam" id="PF01037">
    <property type="entry name" value="AsnC_trans_reg"/>
    <property type="match status" value="1"/>
</dbReference>
<dbReference type="SMART" id="SM00418">
    <property type="entry name" value="HTH_ARSR"/>
    <property type="match status" value="1"/>
</dbReference>
<dbReference type="InterPro" id="IPR011008">
    <property type="entry name" value="Dimeric_a/b-barrel"/>
</dbReference>
<keyword evidence="3" id="KW-0804">Transcription</keyword>
<feature type="domain" description="HTH asnC-type" evidence="4">
    <location>
        <begin position="27"/>
        <end position="88"/>
    </location>
</feature>
<dbReference type="PANTHER" id="PTHR30154">
    <property type="entry name" value="LEUCINE-RESPONSIVE REGULATORY PROTEIN"/>
    <property type="match status" value="1"/>
</dbReference>
<evidence type="ECO:0000259" key="4">
    <source>
        <dbReference type="PROSITE" id="PS50956"/>
    </source>
</evidence>
<keyword evidence="1" id="KW-0805">Transcription regulation</keyword>
<dbReference type="InterPro" id="IPR036390">
    <property type="entry name" value="WH_DNA-bd_sf"/>
</dbReference>
<keyword evidence="2" id="KW-0238">DNA-binding</keyword>
<dbReference type="GO" id="GO:0043200">
    <property type="term" value="P:response to amino acid"/>
    <property type="evidence" value="ECO:0007669"/>
    <property type="project" value="TreeGrafter"/>
</dbReference>
<dbReference type="Pfam" id="PF13412">
    <property type="entry name" value="HTH_24"/>
    <property type="match status" value="1"/>
</dbReference>
<dbReference type="Proteomes" id="UP000517187">
    <property type="component" value="Unassembled WGS sequence"/>
</dbReference>
<dbReference type="PRINTS" id="PR00033">
    <property type="entry name" value="HTHASNC"/>
</dbReference>
<evidence type="ECO:0000256" key="2">
    <source>
        <dbReference type="ARBA" id="ARBA00023125"/>
    </source>
</evidence>
<evidence type="ECO:0000256" key="3">
    <source>
        <dbReference type="ARBA" id="ARBA00023163"/>
    </source>
</evidence>
<reference evidence="5 6" key="1">
    <citation type="submission" date="2020-08" db="EMBL/GenBank/DDBJ databases">
        <title>Genomic Encyclopedia of Type Strains, Phase IV (KMG-V): Genome sequencing to study the core and pangenomes of soil and plant-associated prokaryotes.</title>
        <authorList>
            <person name="Whitman W."/>
        </authorList>
    </citation>
    <scope>NUCLEOTIDE SEQUENCE [LARGE SCALE GENOMIC DNA]</scope>
    <source>
        <strain evidence="5 6">SEMIA 4011</strain>
    </source>
</reference>
<evidence type="ECO:0000313" key="5">
    <source>
        <dbReference type="EMBL" id="MBB6221399.1"/>
    </source>
</evidence>
<dbReference type="InterPro" id="IPR011991">
    <property type="entry name" value="ArsR-like_HTH"/>
</dbReference>
<sequence length="174" mass="19200">MAFIGKGAPIPMDLKSMAKQFDTHAAFDPTDISMIEILQDDGRISVSELGRRIGLSQPATSERLKRLEERGVISGYRALIDPGAVGLGMMAIVRLRTTHEYIKTCLKQFSEMPQVIEVLRLTGEDCFHLKVIVPSPAELESIVDAVARYGSVTTAIVLRSEPTKRIGRELMMKG</sequence>
<gene>
    <name evidence="5" type="ORF">GGE66_002369</name>
</gene>
<accession>A0A7X0DT64</accession>
<organism evidence="5 6">
    <name type="scientific">Rhizobium leguminosarum</name>
    <dbReference type="NCBI Taxonomy" id="384"/>
    <lineage>
        <taxon>Bacteria</taxon>
        <taxon>Pseudomonadati</taxon>
        <taxon>Pseudomonadota</taxon>
        <taxon>Alphaproteobacteria</taxon>
        <taxon>Hyphomicrobiales</taxon>
        <taxon>Rhizobiaceae</taxon>
        <taxon>Rhizobium/Agrobacterium group</taxon>
        <taxon>Rhizobium</taxon>
    </lineage>
</organism>
<name>A0A7X0DT64_RHILE</name>
<dbReference type="InterPro" id="IPR019885">
    <property type="entry name" value="Tscrpt_reg_HTH_AsnC-type_CS"/>
</dbReference>
<dbReference type="EMBL" id="JACIIJ010000004">
    <property type="protein sequence ID" value="MBB6221399.1"/>
    <property type="molecule type" value="Genomic_DNA"/>
</dbReference>
<dbReference type="GO" id="GO:0003700">
    <property type="term" value="F:DNA-binding transcription factor activity"/>
    <property type="evidence" value="ECO:0007669"/>
    <property type="project" value="InterPro"/>
</dbReference>
<dbReference type="PANTHER" id="PTHR30154:SF53">
    <property type="entry name" value="HTH-TYPE TRANSCRIPTIONAL REGULATOR LRPC"/>
    <property type="match status" value="1"/>
</dbReference>
<dbReference type="Gene3D" id="3.30.70.920">
    <property type="match status" value="1"/>
</dbReference>
<evidence type="ECO:0000256" key="1">
    <source>
        <dbReference type="ARBA" id="ARBA00023015"/>
    </source>
</evidence>
<dbReference type="SMART" id="SM00344">
    <property type="entry name" value="HTH_ASNC"/>
    <property type="match status" value="1"/>
</dbReference>
<dbReference type="SUPFAM" id="SSF46785">
    <property type="entry name" value="Winged helix' DNA-binding domain"/>
    <property type="match status" value="1"/>
</dbReference>
<dbReference type="PROSITE" id="PS00519">
    <property type="entry name" value="HTH_ASNC_1"/>
    <property type="match status" value="1"/>
</dbReference>
<proteinExistence type="predicted"/>
<protein>
    <submittedName>
        <fullName evidence="5">Lrp/AsnC family leucine-responsive transcriptional regulator</fullName>
    </submittedName>
</protein>
<dbReference type="InterPro" id="IPR036388">
    <property type="entry name" value="WH-like_DNA-bd_sf"/>
</dbReference>
<evidence type="ECO:0000313" key="6">
    <source>
        <dbReference type="Proteomes" id="UP000517187"/>
    </source>
</evidence>
<dbReference type="GO" id="GO:0043565">
    <property type="term" value="F:sequence-specific DNA binding"/>
    <property type="evidence" value="ECO:0007669"/>
    <property type="project" value="InterPro"/>
</dbReference>
<dbReference type="InterPro" id="IPR019887">
    <property type="entry name" value="Tscrpt_reg_AsnC/Lrp_C"/>
</dbReference>